<proteinExistence type="predicted"/>
<accession>A0A4U9RK85</accession>
<dbReference type="AlphaFoldDB" id="A0A4U9RK85"/>
<evidence type="ECO:0000313" key="1">
    <source>
        <dbReference type="EMBL" id="VTQ92319.1"/>
    </source>
</evidence>
<evidence type="ECO:0000313" key="2">
    <source>
        <dbReference type="Proteomes" id="UP000308489"/>
    </source>
</evidence>
<dbReference type="Proteomes" id="UP000308489">
    <property type="component" value="Chromosome 1"/>
</dbReference>
<dbReference type="InterPro" id="IPR009229">
    <property type="entry name" value="AgrD"/>
</dbReference>
<gene>
    <name evidence="1" type="ORF">NCTC503_01939</name>
</gene>
<protein>
    <submittedName>
        <fullName evidence="1">Cyclic lactone autoinducer peptide</fullName>
    </submittedName>
</protein>
<keyword evidence="2" id="KW-1185">Reference proteome</keyword>
<dbReference type="KEGG" id="hhw:NCTC503_01939"/>
<sequence>MLRKFLEFTKSLFGLVAVSNASAACAYLSYQPEMPEELDN</sequence>
<dbReference type="RefSeq" id="WP_138210525.1">
    <property type="nucleotide sequence ID" value="NZ_CBCRUQ010000003.1"/>
</dbReference>
<dbReference type="OrthoDB" id="1809626at2"/>
<dbReference type="NCBIfam" id="TIGR04223">
    <property type="entry name" value="quorum_AgrD"/>
    <property type="match status" value="1"/>
</dbReference>
<name>A0A4U9RK85_HATHI</name>
<dbReference type="PROSITE" id="PS51257">
    <property type="entry name" value="PROKAR_LIPOPROTEIN"/>
    <property type="match status" value="1"/>
</dbReference>
<dbReference type="EMBL" id="LR590481">
    <property type="protein sequence ID" value="VTQ92319.1"/>
    <property type="molecule type" value="Genomic_DNA"/>
</dbReference>
<organism evidence="1 2">
    <name type="scientific">Hathewaya histolytica</name>
    <name type="common">Clostridium histolyticum</name>
    <dbReference type="NCBI Taxonomy" id="1498"/>
    <lineage>
        <taxon>Bacteria</taxon>
        <taxon>Bacillati</taxon>
        <taxon>Bacillota</taxon>
        <taxon>Clostridia</taxon>
        <taxon>Eubacteriales</taxon>
        <taxon>Clostridiaceae</taxon>
        <taxon>Hathewaya</taxon>
    </lineage>
</organism>
<reference evidence="1 2" key="1">
    <citation type="submission" date="2019-05" db="EMBL/GenBank/DDBJ databases">
        <authorList>
            <consortium name="Pathogen Informatics"/>
        </authorList>
    </citation>
    <scope>NUCLEOTIDE SEQUENCE [LARGE SCALE GENOMIC DNA]</scope>
    <source>
        <strain evidence="1 2">NCTC503</strain>
    </source>
</reference>